<dbReference type="InterPro" id="IPR009057">
    <property type="entry name" value="Homeodomain-like_sf"/>
</dbReference>
<comment type="subcellular location">
    <subcellularLocation>
        <location evidence="1">Nucleus</location>
    </subcellularLocation>
</comment>
<dbReference type="InterPro" id="IPR007889">
    <property type="entry name" value="HTH_Psq"/>
</dbReference>
<keyword evidence="3" id="KW-0238">DNA-binding</keyword>
<evidence type="ECO:0000256" key="1">
    <source>
        <dbReference type="ARBA" id="ARBA00004123"/>
    </source>
</evidence>
<organism evidence="3 4">
    <name type="scientific">Popillia japonica</name>
    <name type="common">Japanese beetle</name>
    <dbReference type="NCBI Taxonomy" id="7064"/>
    <lineage>
        <taxon>Eukaryota</taxon>
        <taxon>Metazoa</taxon>
        <taxon>Ecdysozoa</taxon>
        <taxon>Arthropoda</taxon>
        <taxon>Hexapoda</taxon>
        <taxon>Insecta</taxon>
        <taxon>Pterygota</taxon>
        <taxon>Neoptera</taxon>
        <taxon>Endopterygota</taxon>
        <taxon>Coleoptera</taxon>
        <taxon>Polyphaga</taxon>
        <taxon>Scarabaeiformia</taxon>
        <taxon>Scarabaeidae</taxon>
        <taxon>Rutelinae</taxon>
        <taxon>Popillia</taxon>
    </lineage>
</organism>
<dbReference type="GO" id="GO:0005634">
    <property type="term" value="C:nucleus"/>
    <property type="evidence" value="ECO:0007669"/>
    <property type="project" value="UniProtKB-SubCell"/>
</dbReference>
<evidence type="ECO:0000313" key="4">
    <source>
        <dbReference type="Proteomes" id="UP001458880"/>
    </source>
</evidence>
<dbReference type="SUPFAM" id="SSF46689">
    <property type="entry name" value="Homeodomain-like"/>
    <property type="match status" value="1"/>
</dbReference>
<name>A0AAW1MD13_POPJA</name>
<gene>
    <name evidence="3" type="ORF">QE152_g6938</name>
</gene>
<comment type="caution">
    <text evidence="3">The sequence shown here is derived from an EMBL/GenBank/DDBJ whole genome shotgun (WGS) entry which is preliminary data.</text>
</comment>
<proteinExistence type="predicted"/>
<keyword evidence="4" id="KW-1185">Reference proteome</keyword>
<reference evidence="3 4" key="1">
    <citation type="journal article" date="2024" name="BMC Genomics">
        <title>De novo assembly and annotation of Popillia japonica's genome with initial clues to its potential as an invasive pest.</title>
        <authorList>
            <person name="Cucini C."/>
            <person name="Boschi S."/>
            <person name="Funari R."/>
            <person name="Cardaioli E."/>
            <person name="Iannotti N."/>
            <person name="Marturano G."/>
            <person name="Paoli F."/>
            <person name="Bruttini M."/>
            <person name="Carapelli A."/>
            <person name="Frati F."/>
            <person name="Nardi F."/>
        </authorList>
    </citation>
    <scope>NUCLEOTIDE SEQUENCE [LARGE SCALE GENOMIC DNA]</scope>
    <source>
        <strain evidence="3">DMR45628</strain>
    </source>
</reference>
<dbReference type="AlphaFoldDB" id="A0AAW1MD13"/>
<evidence type="ECO:0000313" key="3">
    <source>
        <dbReference type="EMBL" id="KAK9745413.1"/>
    </source>
</evidence>
<dbReference type="GO" id="GO:0003677">
    <property type="term" value="F:DNA binding"/>
    <property type="evidence" value="ECO:0007669"/>
    <property type="project" value="UniProtKB-KW"/>
</dbReference>
<sequence length="88" mass="9981">MAVFLFNLQMPSYKRKETCKHGEWSEQQLVAAIEAVNTGMGMNEAARRFSVPCTTLRRKKKAENTKKTSLGPSASLTEFNERKIVMNI</sequence>
<dbReference type="Proteomes" id="UP001458880">
    <property type="component" value="Unassembled WGS sequence"/>
</dbReference>
<accession>A0AAW1MD13</accession>
<dbReference type="Pfam" id="PF05225">
    <property type="entry name" value="HTH_psq"/>
    <property type="match status" value="1"/>
</dbReference>
<dbReference type="EMBL" id="JASPKY010000049">
    <property type="protein sequence ID" value="KAK9745413.1"/>
    <property type="molecule type" value="Genomic_DNA"/>
</dbReference>
<dbReference type="Gene3D" id="1.10.10.60">
    <property type="entry name" value="Homeodomain-like"/>
    <property type="match status" value="1"/>
</dbReference>
<feature type="domain" description="HTH psq-type" evidence="2">
    <location>
        <begin position="26"/>
        <end position="67"/>
    </location>
</feature>
<evidence type="ECO:0000259" key="2">
    <source>
        <dbReference type="Pfam" id="PF05225"/>
    </source>
</evidence>
<protein>
    <submittedName>
        <fullName evidence="3">CENP-B N-terminal DNA-binding domain</fullName>
    </submittedName>
</protein>